<keyword evidence="1" id="KW-0336">GPI-anchor</keyword>
<proteinExistence type="inferred from homology"/>
<comment type="catalytic activity">
    <reaction evidence="1">
        <text>an L-aminoacyl-L-amino acid + H2O = 2 an L-alpha-amino acid</text>
        <dbReference type="Rhea" id="RHEA:48940"/>
        <dbReference type="ChEBI" id="CHEBI:15377"/>
        <dbReference type="ChEBI" id="CHEBI:59869"/>
        <dbReference type="ChEBI" id="CHEBI:77460"/>
        <dbReference type="EC" id="3.4.13.19"/>
    </reaction>
</comment>
<dbReference type="Pfam" id="PF01244">
    <property type="entry name" value="Peptidase_M19"/>
    <property type="match status" value="1"/>
</dbReference>
<organism evidence="2 3">
    <name type="scientific">Periplaneta americana</name>
    <name type="common">American cockroach</name>
    <name type="synonym">Blatta americana</name>
    <dbReference type="NCBI Taxonomy" id="6978"/>
    <lineage>
        <taxon>Eukaryota</taxon>
        <taxon>Metazoa</taxon>
        <taxon>Ecdysozoa</taxon>
        <taxon>Arthropoda</taxon>
        <taxon>Hexapoda</taxon>
        <taxon>Insecta</taxon>
        <taxon>Pterygota</taxon>
        <taxon>Neoptera</taxon>
        <taxon>Polyneoptera</taxon>
        <taxon>Dictyoptera</taxon>
        <taxon>Blattodea</taxon>
        <taxon>Blattoidea</taxon>
        <taxon>Blattidae</taxon>
        <taxon>Blattinae</taxon>
        <taxon>Periplaneta</taxon>
    </lineage>
</organism>
<name>A0ABQ8TJ72_PERAM</name>
<sequence length="145" mass="16561">MLLFQLISTERTPLGLEDVSRYPYLLAELLGSGRWTEADLQKLAGKNLIRVFKKVEEVSVHHETTPSTYDKKHIFRRPVSTPVLRHLQCPATTVVPVDLEFCHLDSSVVGLGVRDRLLANGEEPIDERIPIQDVYGRTYCRYPET</sequence>
<comment type="subunit">
    <text evidence="1">Homodimer; disulfide-linked.</text>
</comment>
<dbReference type="Proteomes" id="UP001148838">
    <property type="component" value="Unassembled WGS sequence"/>
</dbReference>
<keyword evidence="1" id="KW-0479">Metal-binding</keyword>
<keyword evidence="1" id="KW-1015">Disulfide bond</keyword>
<keyword evidence="1" id="KW-0449">Lipoprotein</keyword>
<dbReference type="Gene3D" id="3.20.20.140">
    <property type="entry name" value="Metal-dependent hydrolases"/>
    <property type="match status" value="1"/>
</dbReference>
<dbReference type="SUPFAM" id="SSF51556">
    <property type="entry name" value="Metallo-dependent hydrolases"/>
    <property type="match status" value="1"/>
</dbReference>
<keyword evidence="1" id="KW-0378">Hydrolase</keyword>
<comment type="subcellular location">
    <subcellularLocation>
        <location evidence="1">Membrane</location>
        <topology evidence="1">Lipid-anchor</topology>
        <topology evidence="1">GPI-anchor</topology>
    </subcellularLocation>
</comment>
<keyword evidence="1" id="KW-0472">Membrane</keyword>
<dbReference type="PANTHER" id="PTHR10443">
    <property type="entry name" value="MICROSOMAL DIPEPTIDASE"/>
    <property type="match status" value="1"/>
</dbReference>
<protein>
    <recommendedName>
        <fullName evidence="1">Dipeptidase</fullName>
        <ecNumber evidence="1">3.4.13.19</ecNumber>
    </recommendedName>
</protein>
<gene>
    <name evidence="2" type="ORF">ANN_13185</name>
</gene>
<comment type="cofactor">
    <cofactor evidence="1">
        <name>Zn(2+)</name>
        <dbReference type="ChEBI" id="CHEBI:29105"/>
    </cofactor>
</comment>
<keyword evidence="1" id="KW-0482">Metalloprotease</keyword>
<comment type="caution">
    <text evidence="2">The sequence shown here is derived from an EMBL/GenBank/DDBJ whole genome shotgun (WGS) entry which is preliminary data.</text>
</comment>
<dbReference type="PANTHER" id="PTHR10443:SF47">
    <property type="entry name" value="DIPEPTIDASE"/>
    <property type="match status" value="1"/>
</dbReference>
<evidence type="ECO:0000256" key="1">
    <source>
        <dbReference type="RuleBase" id="RU341113"/>
    </source>
</evidence>
<keyword evidence="1" id="KW-0325">Glycoprotein</keyword>
<keyword evidence="1" id="KW-0224">Dipeptidase</keyword>
<keyword evidence="1" id="KW-0862">Zinc</keyword>
<keyword evidence="3" id="KW-1185">Reference proteome</keyword>
<dbReference type="EC" id="3.4.13.19" evidence="1"/>
<dbReference type="InterPro" id="IPR008257">
    <property type="entry name" value="Pept_M19"/>
</dbReference>
<evidence type="ECO:0000313" key="3">
    <source>
        <dbReference type="Proteomes" id="UP001148838"/>
    </source>
</evidence>
<accession>A0ABQ8TJ72</accession>
<evidence type="ECO:0000313" key="2">
    <source>
        <dbReference type="EMBL" id="KAJ4446489.1"/>
    </source>
</evidence>
<dbReference type="InterPro" id="IPR032466">
    <property type="entry name" value="Metal_Hydrolase"/>
</dbReference>
<dbReference type="EMBL" id="JAJSOF020000009">
    <property type="protein sequence ID" value="KAJ4446489.1"/>
    <property type="molecule type" value="Genomic_DNA"/>
</dbReference>
<dbReference type="PROSITE" id="PS51365">
    <property type="entry name" value="RENAL_DIPEPTIDASE_2"/>
    <property type="match status" value="1"/>
</dbReference>
<reference evidence="2 3" key="1">
    <citation type="journal article" date="2022" name="Allergy">
        <title>Genome assembly and annotation of Periplaneta americana reveal a comprehensive cockroach allergen profile.</title>
        <authorList>
            <person name="Wang L."/>
            <person name="Xiong Q."/>
            <person name="Saelim N."/>
            <person name="Wang L."/>
            <person name="Nong W."/>
            <person name="Wan A.T."/>
            <person name="Shi M."/>
            <person name="Liu X."/>
            <person name="Cao Q."/>
            <person name="Hui J.H.L."/>
            <person name="Sookrung N."/>
            <person name="Leung T.F."/>
            <person name="Tungtrongchitr A."/>
            <person name="Tsui S.K.W."/>
        </authorList>
    </citation>
    <scope>NUCLEOTIDE SEQUENCE [LARGE SCALE GENOMIC DNA]</scope>
    <source>
        <strain evidence="2">PWHHKU_190912</strain>
    </source>
</reference>
<keyword evidence="1" id="KW-0645">Protease</keyword>
<comment type="similarity">
    <text evidence="1">Belongs to the metallo-dependent hydrolases superfamily. Peptidase M19 family.</text>
</comment>